<evidence type="ECO:0000256" key="3">
    <source>
        <dbReference type="ARBA" id="ARBA00023014"/>
    </source>
</evidence>
<evidence type="ECO:0000313" key="6">
    <source>
        <dbReference type="Proteomes" id="UP000289340"/>
    </source>
</evidence>
<dbReference type="SUPFAM" id="SSF53732">
    <property type="entry name" value="Aconitase iron-sulfur domain"/>
    <property type="match status" value="3"/>
</dbReference>
<dbReference type="Pfam" id="PF00330">
    <property type="entry name" value="Aconitase"/>
    <property type="match status" value="3"/>
</dbReference>
<keyword evidence="3" id="KW-0411">Iron-sulfur</keyword>
<dbReference type="InterPro" id="IPR006249">
    <property type="entry name" value="Aconitase/IRP2"/>
</dbReference>
<dbReference type="PANTHER" id="PTHR11670">
    <property type="entry name" value="ACONITASE/IRON-RESPONSIVE ELEMENT FAMILY MEMBER"/>
    <property type="match status" value="1"/>
</dbReference>
<dbReference type="EC" id="4.2.1.33" evidence="5"/>
<feature type="domain" description="Aconitase/3-isopropylmalate dehydratase large subunit alpha/beta/alpha" evidence="4">
    <location>
        <begin position="266"/>
        <end position="304"/>
    </location>
</feature>
<keyword evidence="1" id="KW-0479">Metal-binding</keyword>
<comment type="caution">
    <text evidence="5">The sequence shown here is derived from an EMBL/GenBank/DDBJ whole genome shotgun (WGS) entry which is preliminary data.</text>
</comment>
<proteinExistence type="predicted"/>
<keyword evidence="5" id="KW-0456">Lyase</keyword>
<feature type="domain" description="Aconitase/3-isopropylmalate dehydratase large subunit alpha/beta/alpha" evidence="4">
    <location>
        <begin position="178"/>
        <end position="263"/>
    </location>
</feature>
<gene>
    <name evidence="5" type="ORF">D0Y65_041367</name>
</gene>
<dbReference type="AlphaFoldDB" id="A0A445GVG3"/>
<dbReference type="GO" id="GO:0051536">
    <property type="term" value="F:iron-sulfur cluster binding"/>
    <property type="evidence" value="ECO:0007669"/>
    <property type="project" value="UniProtKB-KW"/>
</dbReference>
<dbReference type="Proteomes" id="UP000289340">
    <property type="component" value="Chromosome 15"/>
</dbReference>
<evidence type="ECO:0000259" key="4">
    <source>
        <dbReference type="Pfam" id="PF00330"/>
    </source>
</evidence>
<protein>
    <submittedName>
        <fullName evidence="5">Aconitate hydratase</fullName>
        <ecNumber evidence="5">4.2.1.33</ecNumber>
    </submittedName>
</protein>
<evidence type="ECO:0000256" key="2">
    <source>
        <dbReference type="ARBA" id="ARBA00023004"/>
    </source>
</evidence>
<dbReference type="InterPro" id="IPR001030">
    <property type="entry name" value="Acoase/IPM_deHydtase_lsu_aba"/>
</dbReference>
<organism evidence="5 6">
    <name type="scientific">Glycine soja</name>
    <name type="common">Wild soybean</name>
    <dbReference type="NCBI Taxonomy" id="3848"/>
    <lineage>
        <taxon>Eukaryota</taxon>
        <taxon>Viridiplantae</taxon>
        <taxon>Streptophyta</taxon>
        <taxon>Embryophyta</taxon>
        <taxon>Tracheophyta</taxon>
        <taxon>Spermatophyta</taxon>
        <taxon>Magnoliopsida</taxon>
        <taxon>eudicotyledons</taxon>
        <taxon>Gunneridae</taxon>
        <taxon>Pentapetalae</taxon>
        <taxon>rosids</taxon>
        <taxon>fabids</taxon>
        <taxon>Fabales</taxon>
        <taxon>Fabaceae</taxon>
        <taxon>Papilionoideae</taxon>
        <taxon>50 kb inversion clade</taxon>
        <taxon>NPAAA clade</taxon>
        <taxon>indigoferoid/millettioid clade</taxon>
        <taxon>Phaseoleae</taxon>
        <taxon>Glycine</taxon>
        <taxon>Glycine subgen. Soja</taxon>
    </lineage>
</organism>
<keyword evidence="2" id="KW-0408">Iron</keyword>
<reference evidence="5 6" key="1">
    <citation type="submission" date="2018-09" db="EMBL/GenBank/DDBJ databases">
        <title>A high-quality reference genome of wild soybean provides a powerful tool to mine soybean genomes.</title>
        <authorList>
            <person name="Xie M."/>
            <person name="Chung C.Y.L."/>
            <person name="Li M.-W."/>
            <person name="Wong F.-L."/>
            <person name="Chan T.-F."/>
            <person name="Lam H.-M."/>
        </authorList>
    </citation>
    <scope>NUCLEOTIDE SEQUENCE [LARGE SCALE GENOMIC DNA]</scope>
    <source>
        <strain evidence="6">cv. W05</strain>
        <tissue evidence="5">Hypocotyl of etiolated seedlings</tissue>
    </source>
</reference>
<name>A0A445GVG3_GLYSO</name>
<dbReference type="InterPro" id="IPR036008">
    <property type="entry name" value="Aconitase_4Fe-4S_dom"/>
</dbReference>
<dbReference type="GO" id="GO:0003861">
    <property type="term" value="F:3-isopropylmalate dehydratase activity"/>
    <property type="evidence" value="ECO:0007669"/>
    <property type="project" value="UniProtKB-EC"/>
</dbReference>
<dbReference type="InterPro" id="IPR015931">
    <property type="entry name" value="Acnase/IPM_dHydase_lsu_aba_1/3"/>
</dbReference>
<dbReference type="EMBL" id="QZWG01000015">
    <property type="protein sequence ID" value="RZB65288.1"/>
    <property type="molecule type" value="Genomic_DNA"/>
</dbReference>
<accession>A0A445GVG3</accession>
<evidence type="ECO:0000313" key="5">
    <source>
        <dbReference type="EMBL" id="RZB65288.1"/>
    </source>
</evidence>
<keyword evidence="6" id="KW-1185">Reference proteome</keyword>
<dbReference type="PRINTS" id="PR00415">
    <property type="entry name" value="ACONITASE"/>
</dbReference>
<feature type="domain" description="Aconitase/3-isopropylmalate dehydratase large subunit alpha/beta/alpha" evidence="4">
    <location>
        <begin position="79"/>
        <end position="172"/>
    </location>
</feature>
<evidence type="ECO:0000256" key="1">
    <source>
        <dbReference type="ARBA" id="ARBA00022723"/>
    </source>
</evidence>
<sequence length="387" mass="41889">MNVVATTSTPPRHYTFPYVGPITYPQNPTKATVTTTVLKVTTLCPCKGYNNRIHRTTTVTTAMLKVTSLCPCKGCNNRIHRTVLKNKVLCSTQMARTDSHTTIIDGLGVAGWGVSGIEAEAAMLGQPMSMVLPGVVGFKLLGKFRDGATTTNLVLIVTQMLRKHRVDGKLIEITLVVLCSTQMARTDSDTTIIDGLGVTGWGVSGIEAEAAMLGQPMTMVLPGVVGFKLLGKLRDGVIATDLVLIVTQILRKHGVVGKFVEFYELCSTQMTGTDSNTTIIDGLGVAGWGVGGIEAEATMLGQEMLDAPEPLQKLPRCTQVPLNACGHHMIVLRRFGLPLQWKVETLNPDIGGKGIVQPWYDFLVEMDFDHGDEISFTIDIMEKFGIL</sequence>
<dbReference type="GO" id="GO:0046872">
    <property type="term" value="F:metal ion binding"/>
    <property type="evidence" value="ECO:0007669"/>
    <property type="project" value="UniProtKB-KW"/>
</dbReference>
<dbReference type="Gene3D" id="3.30.499.10">
    <property type="entry name" value="Aconitase, domain 3"/>
    <property type="match status" value="3"/>
</dbReference>